<proteinExistence type="predicted"/>
<name>A0A378JGV6_9GAMM</name>
<sequence length="286" mass="32697">MRILLFLISLILHSSLFAKVINYQTASFTEIAALYNEANIDPKTTLLVFDLDDTLLTMTQPLGSVGWWDWQYKLQKMKEAPDKLFTADYQQLVRIQNILFQLIKMRVTDDAVLPFLKNATSQGSIIIGLTARGKEHLSATMLQLKDNDFTIGDKPLFQEKGLKFKNNKTSVAGNVHCPQFTHEVIYQQGVMFLDGEDKGQALLCVLSKTKKEIKTILFVDDAIKNIVSVNKAFSDSKGLRVLNIHFTKENVKQMEIQQNLSLQTQLFEQWYQIKKNLDDVIINSNF</sequence>
<dbReference type="Proteomes" id="UP000254794">
    <property type="component" value="Unassembled WGS sequence"/>
</dbReference>
<protein>
    <submittedName>
        <fullName evidence="2">Protein of uncharacterized function (DUF2608)</fullName>
    </submittedName>
</protein>
<dbReference type="Gene3D" id="3.40.50.1000">
    <property type="entry name" value="HAD superfamily/HAD-like"/>
    <property type="match status" value="1"/>
</dbReference>
<dbReference type="InterPro" id="IPR036412">
    <property type="entry name" value="HAD-like_sf"/>
</dbReference>
<dbReference type="Pfam" id="PF11019">
    <property type="entry name" value="DUF2608"/>
    <property type="match status" value="1"/>
</dbReference>
<dbReference type="EMBL" id="UGOD01000001">
    <property type="protein sequence ID" value="STX50415.1"/>
    <property type="molecule type" value="Genomic_DNA"/>
</dbReference>
<organism evidence="2 3">
    <name type="scientific">Legionella busanensis</name>
    <dbReference type="NCBI Taxonomy" id="190655"/>
    <lineage>
        <taxon>Bacteria</taxon>
        <taxon>Pseudomonadati</taxon>
        <taxon>Pseudomonadota</taxon>
        <taxon>Gammaproteobacteria</taxon>
        <taxon>Legionellales</taxon>
        <taxon>Legionellaceae</taxon>
        <taxon>Legionella</taxon>
    </lineage>
</organism>
<evidence type="ECO:0000313" key="2">
    <source>
        <dbReference type="EMBL" id="STX50415.1"/>
    </source>
</evidence>
<evidence type="ECO:0000313" key="3">
    <source>
        <dbReference type="Proteomes" id="UP000254794"/>
    </source>
</evidence>
<reference evidence="2 3" key="1">
    <citation type="submission" date="2018-06" db="EMBL/GenBank/DDBJ databases">
        <authorList>
            <consortium name="Pathogen Informatics"/>
            <person name="Doyle S."/>
        </authorList>
    </citation>
    <scope>NUCLEOTIDE SEQUENCE [LARGE SCALE GENOMIC DNA]</scope>
    <source>
        <strain evidence="2 3">NCTC13316</strain>
    </source>
</reference>
<dbReference type="AlphaFoldDB" id="A0A378JGV6"/>
<keyword evidence="1" id="KW-0732">Signal</keyword>
<evidence type="ECO:0000256" key="1">
    <source>
        <dbReference type="ARBA" id="ARBA00022729"/>
    </source>
</evidence>
<dbReference type="InterPro" id="IPR023214">
    <property type="entry name" value="HAD_sf"/>
</dbReference>
<dbReference type="SUPFAM" id="SSF56784">
    <property type="entry name" value="HAD-like"/>
    <property type="match status" value="1"/>
</dbReference>
<keyword evidence="3" id="KW-1185">Reference proteome</keyword>
<gene>
    <name evidence="2" type="ORF">NCTC13316_00496</name>
</gene>
<dbReference type="InterPro" id="IPR022565">
    <property type="entry name" value="DUF2608"/>
</dbReference>
<dbReference type="OrthoDB" id="7170926at2"/>
<accession>A0A378JGV6</accession>
<dbReference type="RefSeq" id="WP_115330134.1">
    <property type="nucleotide sequence ID" value="NZ_CAAAHP010000004.1"/>
</dbReference>